<dbReference type="Gene3D" id="3.30.1540.10">
    <property type="entry name" value="formyl-coa transferase, domain 3"/>
    <property type="match status" value="1"/>
</dbReference>
<evidence type="ECO:0000313" key="3">
    <source>
        <dbReference type="Proteomes" id="UP000694556"/>
    </source>
</evidence>
<proteinExistence type="inferred from homology"/>
<dbReference type="FunFam" id="3.40.50.10540:FF:000004">
    <property type="entry name" value="Probable alpha-methylacyl-CoA racemase mcr"/>
    <property type="match status" value="1"/>
</dbReference>
<keyword evidence="3" id="KW-1185">Reference proteome</keyword>
<organism evidence="2 3">
    <name type="scientific">Cairina moschata</name>
    <name type="common">Muscovy duck</name>
    <dbReference type="NCBI Taxonomy" id="8855"/>
    <lineage>
        <taxon>Eukaryota</taxon>
        <taxon>Metazoa</taxon>
        <taxon>Chordata</taxon>
        <taxon>Craniata</taxon>
        <taxon>Vertebrata</taxon>
        <taxon>Euteleostomi</taxon>
        <taxon>Archelosauria</taxon>
        <taxon>Archosauria</taxon>
        <taxon>Dinosauria</taxon>
        <taxon>Saurischia</taxon>
        <taxon>Theropoda</taxon>
        <taxon>Coelurosauria</taxon>
        <taxon>Aves</taxon>
        <taxon>Neognathae</taxon>
        <taxon>Galloanserae</taxon>
        <taxon>Anseriformes</taxon>
        <taxon>Anatidae</taxon>
        <taxon>Anatinae</taxon>
        <taxon>Cairina</taxon>
    </lineage>
</organism>
<dbReference type="InterPro" id="IPR050509">
    <property type="entry name" value="CoA-transferase_III"/>
</dbReference>
<dbReference type="Proteomes" id="UP000694556">
    <property type="component" value="Chromosome Z"/>
</dbReference>
<dbReference type="GO" id="GO:0008206">
    <property type="term" value="P:bile acid metabolic process"/>
    <property type="evidence" value="ECO:0007669"/>
    <property type="project" value="TreeGrafter"/>
</dbReference>
<dbReference type="PANTHER" id="PTHR48228">
    <property type="entry name" value="SUCCINYL-COA--D-CITRAMALATE COA-TRANSFERASE"/>
    <property type="match status" value="1"/>
</dbReference>
<evidence type="ECO:0000256" key="1">
    <source>
        <dbReference type="ARBA" id="ARBA00008383"/>
    </source>
</evidence>
<dbReference type="GO" id="GO:0005739">
    <property type="term" value="C:mitochondrion"/>
    <property type="evidence" value="ECO:0007669"/>
    <property type="project" value="TreeGrafter"/>
</dbReference>
<reference evidence="2" key="3">
    <citation type="submission" date="2025-09" db="UniProtKB">
        <authorList>
            <consortium name="Ensembl"/>
        </authorList>
    </citation>
    <scope>IDENTIFICATION</scope>
</reference>
<dbReference type="InterPro" id="IPR003673">
    <property type="entry name" value="CoA-Trfase_fam_III"/>
</dbReference>
<dbReference type="GO" id="GO:0008111">
    <property type="term" value="F:alpha-methylacyl-CoA racemase activity"/>
    <property type="evidence" value="ECO:0007669"/>
    <property type="project" value="TreeGrafter"/>
</dbReference>
<dbReference type="PANTHER" id="PTHR48228:SF5">
    <property type="entry name" value="ALPHA-METHYLACYL-COA RACEMASE"/>
    <property type="match status" value="1"/>
</dbReference>
<evidence type="ECO:0000313" key="2">
    <source>
        <dbReference type="Ensembl" id="ENSCMMP00000008124.1"/>
    </source>
</evidence>
<reference evidence="2" key="2">
    <citation type="submission" date="2025-08" db="UniProtKB">
        <authorList>
            <consortium name="Ensembl"/>
        </authorList>
    </citation>
    <scope>IDENTIFICATION</scope>
</reference>
<sequence length="482" mass="53257">MSRRSAAAIPAMALSGLRVLELAGLAPAPLCGMILADFGACVVRVDRAPRSTVAVDVQGRGKRSLALDLKRPPGAAALRRLCGGADVLIEPFRHGVMEKLGLGPEVLMHENPRLIYARLTGFGQTGKYAKSAGHDINYVALSGVLSKLGRKSENPYAPVNLLADFAGGGVLCAMGILIALYERTKSGKGQIIDASMVEGIAYISSFLWKTQSLGFWNRPRGENLLDSGAPFYETYRTSDGKFMAVGAIEPQFYEQLLKALEEILTILPSPWNTEYREQNEMRPETETGNWLHRRDVSFTLRGKVVLSWEKELSFPLVQKNFSTKPECRSHAGVSQKGCVYCIPGGPCLGLDSDELPEQLSFSDWPEMKKKFASIFAKKTQTEWCRIFDGTDACVTPVLSFDDAASHQHNKQRSSFIKNDREEISPRPAPLLSRTPAVPSLKRDPFIGEHTEEILLEYGFTKNEIAQLYSDKVIEFNKPKANL</sequence>
<dbReference type="Gene3D" id="3.40.50.10540">
    <property type="entry name" value="Crotonobetainyl-coa:carnitine coa-transferase, domain 1"/>
    <property type="match status" value="2"/>
</dbReference>
<name>A0A8C3GGJ3_CAIMO</name>
<dbReference type="InterPro" id="IPR023606">
    <property type="entry name" value="CoA-Trfase_III_dom_1_sf"/>
</dbReference>
<dbReference type="AlphaFoldDB" id="A0A8C3GGJ3"/>
<dbReference type="SUPFAM" id="SSF89796">
    <property type="entry name" value="CoA-transferase family III (CaiB/BaiF)"/>
    <property type="match status" value="2"/>
</dbReference>
<comment type="similarity">
    <text evidence="1">Belongs to the CoA-transferase III family.</text>
</comment>
<reference evidence="2" key="1">
    <citation type="submission" date="2018-09" db="EMBL/GenBank/DDBJ databases">
        <title>Common duck and Muscovy duck high density SNP chip.</title>
        <authorList>
            <person name="Vignal A."/>
            <person name="Thebault N."/>
            <person name="Warren W.C."/>
        </authorList>
    </citation>
    <scope>NUCLEOTIDE SEQUENCE [LARGE SCALE GENOMIC DNA]</scope>
</reference>
<protein>
    <submittedName>
        <fullName evidence="2">Alpha-methylacyl-CoA racemase</fullName>
    </submittedName>
</protein>
<dbReference type="Pfam" id="PF02515">
    <property type="entry name" value="CoA_transf_3"/>
    <property type="match status" value="2"/>
</dbReference>
<dbReference type="InterPro" id="IPR044855">
    <property type="entry name" value="CoA-Trfase_III_dom3_sf"/>
</dbReference>
<dbReference type="Ensembl" id="ENSCMMT00000008949.1">
    <property type="protein sequence ID" value="ENSCMMP00000008124.1"/>
    <property type="gene ID" value="ENSCMMG00000005136.1"/>
</dbReference>
<accession>A0A8C3GGJ3</accession>